<gene>
    <name evidence="2" type="ORF">A2Z78_01265</name>
</gene>
<reference evidence="2 3" key="1">
    <citation type="journal article" date="2016" name="Nat. Commun.">
        <title>Thousands of microbial genomes shed light on interconnected biogeochemical processes in an aquifer system.</title>
        <authorList>
            <person name="Anantharaman K."/>
            <person name="Brown C.T."/>
            <person name="Hug L.A."/>
            <person name="Sharon I."/>
            <person name="Castelle C.J."/>
            <person name="Probst A.J."/>
            <person name="Thomas B.C."/>
            <person name="Singh A."/>
            <person name="Wilkins M.J."/>
            <person name="Karaoz U."/>
            <person name="Brodie E.L."/>
            <person name="Williams K.H."/>
            <person name="Hubbard S.S."/>
            <person name="Banfield J.F."/>
        </authorList>
    </citation>
    <scope>NUCLEOTIDE SEQUENCE [LARGE SCALE GENOMIC DNA]</scope>
</reference>
<protein>
    <recommendedName>
        <fullName evidence="1">DUF7793 domain-containing protein</fullName>
    </recommendedName>
</protein>
<dbReference type="STRING" id="1801660.A2Z78_01265"/>
<comment type="caution">
    <text evidence="2">The sequence shown here is derived from an EMBL/GenBank/DDBJ whole genome shotgun (WGS) entry which is preliminary data.</text>
</comment>
<proteinExistence type="predicted"/>
<dbReference type="AlphaFoldDB" id="A0A1G2DWF9"/>
<accession>A0A1G2DWF9</accession>
<dbReference type="InterPro" id="IPR056695">
    <property type="entry name" value="DUF7793"/>
</dbReference>
<dbReference type="SUPFAM" id="SSF52091">
    <property type="entry name" value="SpoIIaa-like"/>
    <property type="match status" value="1"/>
</dbReference>
<evidence type="ECO:0000313" key="2">
    <source>
        <dbReference type="EMBL" id="OGZ17381.1"/>
    </source>
</evidence>
<dbReference type="EMBL" id="MHLV01000029">
    <property type="protein sequence ID" value="OGZ17381.1"/>
    <property type="molecule type" value="Genomic_DNA"/>
</dbReference>
<sequence length="128" mass="14547">MDSNQQQKIKIWWDEKEKIIREILIGDLNEEDAKRSINEVNKLVASKKKQGFKIINHLVDATKTGIATTKARDVFAAGFKKKLVNKVAIFGGGIIQKTIANFIFNYSGVKNAQYFDSEEEALEWIKEG</sequence>
<name>A0A1G2DWF9_9BACT</name>
<evidence type="ECO:0000313" key="3">
    <source>
        <dbReference type="Proteomes" id="UP000176752"/>
    </source>
</evidence>
<feature type="domain" description="DUF7793" evidence="1">
    <location>
        <begin position="35"/>
        <end position="127"/>
    </location>
</feature>
<dbReference type="InterPro" id="IPR036513">
    <property type="entry name" value="STAS_dom_sf"/>
</dbReference>
<dbReference type="Pfam" id="PF25056">
    <property type="entry name" value="DUF7793"/>
    <property type="match status" value="1"/>
</dbReference>
<dbReference type="Gene3D" id="3.40.50.10600">
    <property type="entry name" value="SpoIIaa-like domains"/>
    <property type="match status" value="1"/>
</dbReference>
<dbReference type="InterPro" id="IPR038396">
    <property type="entry name" value="SpoIIAA-like_sf"/>
</dbReference>
<evidence type="ECO:0000259" key="1">
    <source>
        <dbReference type="Pfam" id="PF25056"/>
    </source>
</evidence>
<dbReference type="Proteomes" id="UP000176752">
    <property type="component" value="Unassembled WGS sequence"/>
</dbReference>
<organism evidence="2 3">
    <name type="scientific">Candidatus Nealsonbacteria bacterium RBG_13_36_15</name>
    <dbReference type="NCBI Taxonomy" id="1801660"/>
    <lineage>
        <taxon>Bacteria</taxon>
        <taxon>Candidatus Nealsoniibacteriota</taxon>
    </lineage>
</organism>